<dbReference type="InterPro" id="IPR011335">
    <property type="entry name" value="Restrct_endonuc-II-like"/>
</dbReference>
<protein>
    <recommendedName>
        <fullName evidence="1">DUF559 domain-containing protein</fullName>
    </recommendedName>
</protein>
<dbReference type="AlphaFoldDB" id="A0A1J5SUJ8"/>
<dbReference type="Pfam" id="PF04480">
    <property type="entry name" value="DUF559"/>
    <property type="match status" value="1"/>
</dbReference>
<feature type="domain" description="DUF559" evidence="1">
    <location>
        <begin position="14"/>
        <end position="118"/>
    </location>
</feature>
<name>A0A1J5SUJ8_9ZZZZ</name>
<evidence type="ECO:0000313" key="2">
    <source>
        <dbReference type="EMBL" id="OIR12201.1"/>
    </source>
</evidence>
<dbReference type="EMBL" id="MLJW01000018">
    <property type="protein sequence ID" value="OIR12201.1"/>
    <property type="molecule type" value="Genomic_DNA"/>
</dbReference>
<accession>A0A1J5SUJ8</accession>
<dbReference type="CDD" id="cd01038">
    <property type="entry name" value="Endonuclease_DUF559"/>
    <property type="match status" value="1"/>
</dbReference>
<gene>
    <name evidence="2" type="ORF">GALL_64530</name>
</gene>
<dbReference type="Gene3D" id="3.40.960.10">
    <property type="entry name" value="VSR Endonuclease"/>
    <property type="match status" value="1"/>
</dbReference>
<proteinExistence type="predicted"/>
<reference evidence="2" key="1">
    <citation type="submission" date="2016-10" db="EMBL/GenBank/DDBJ databases">
        <title>Sequence of Gallionella enrichment culture.</title>
        <authorList>
            <person name="Poehlein A."/>
            <person name="Muehling M."/>
            <person name="Daniel R."/>
        </authorList>
    </citation>
    <scope>NUCLEOTIDE SEQUENCE</scope>
</reference>
<dbReference type="InterPro" id="IPR007569">
    <property type="entry name" value="DUF559"/>
</dbReference>
<comment type="caution">
    <text evidence="2">The sequence shown here is derived from an EMBL/GenBank/DDBJ whole genome shotgun (WGS) entry which is preliminary data.</text>
</comment>
<dbReference type="SUPFAM" id="SSF52980">
    <property type="entry name" value="Restriction endonuclease-like"/>
    <property type="match status" value="1"/>
</dbReference>
<dbReference type="InterPro" id="IPR047216">
    <property type="entry name" value="Endonuclease_DUF559_bact"/>
</dbReference>
<sequence length="127" mass="15185">MNNRMHKGALNVLYQRARELRNNSTVAEDILWGYLKTKPHGYKFRRQHPYAIYILDFYCHSLKLVIEVDGNIHNEIEVKNNDEIRQKHLEQDMLHVIRFTNEEILNDLALVIKKIEEIIFINQNANE</sequence>
<dbReference type="PANTHER" id="PTHR38590">
    <property type="entry name" value="BLL0828 PROTEIN"/>
    <property type="match status" value="1"/>
</dbReference>
<dbReference type="PANTHER" id="PTHR38590:SF1">
    <property type="entry name" value="BLL0828 PROTEIN"/>
    <property type="match status" value="1"/>
</dbReference>
<evidence type="ECO:0000259" key="1">
    <source>
        <dbReference type="Pfam" id="PF04480"/>
    </source>
</evidence>
<organism evidence="2">
    <name type="scientific">mine drainage metagenome</name>
    <dbReference type="NCBI Taxonomy" id="410659"/>
    <lineage>
        <taxon>unclassified sequences</taxon>
        <taxon>metagenomes</taxon>
        <taxon>ecological metagenomes</taxon>
    </lineage>
</organism>